<proteinExistence type="predicted"/>
<evidence type="ECO:0000313" key="2">
    <source>
        <dbReference type="EMBL" id="DAD71707.1"/>
    </source>
</evidence>
<dbReference type="EMBL" id="BK015886">
    <property type="protein sequence ID" value="DAD71707.1"/>
    <property type="molecule type" value="Genomic_DNA"/>
</dbReference>
<accession>A0A8S5LPD9</accession>
<protein>
    <submittedName>
        <fullName evidence="2">Tail protein</fullName>
    </submittedName>
</protein>
<feature type="region of interest" description="Disordered" evidence="1">
    <location>
        <begin position="260"/>
        <end position="283"/>
    </location>
</feature>
<sequence>MDLKQRLIQTWQTFGAANTHGKHLTPQAKLTLNGQAFGTQTMSRLISLSLIDKRGFEADELTIELNDYDGALAIPEAGSKITLELGYAETGLIDKGEYTLTECTCQGSPDTLSLTARAADIADTLMEQKEKSWHKTTLYAIAQTIALENKYEPAIAAQYKNIKIEHIDQTQESDASFLTRLAEQHDAIATIKQGKLIFAPMGESLTTSGIKIPTLRITRQLGDQHRFGYNAANAYTAVRAYYTDKKTGKRMEVVIDKTNSKPEKRTTSKTHVYKRPRKDKKTGKIIRSKTTSKTTMVHRKINTDGLKIKTLRHLYASEATAWNGAAAAFKKLARGVAEFSLTLATGRPDLFPEIPVSVMGFKPEIDNQKWIIVELSHQLDQSGLSSSVKFEARVEAEDEQAGGKAATKK</sequence>
<name>A0A8S5LPD9_9CAUD</name>
<evidence type="ECO:0000256" key="1">
    <source>
        <dbReference type="SAM" id="MobiDB-lite"/>
    </source>
</evidence>
<feature type="compositionally biased region" description="Basic residues" evidence="1">
    <location>
        <begin position="267"/>
        <end position="283"/>
    </location>
</feature>
<organism evidence="2">
    <name type="scientific">Myoviridae sp. cti9m5</name>
    <dbReference type="NCBI Taxonomy" id="2827613"/>
    <lineage>
        <taxon>Viruses</taxon>
        <taxon>Duplodnaviria</taxon>
        <taxon>Heunggongvirae</taxon>
        <taxon>Uroviricota</taxon>
        <taxon>Caudoviricetes</taxon>
    </lineage>
</organism>
<reference evidence="2" key="1">
    <citation type="journal article" date="2021" name="Proc. Natl. Acad. Sci. U.S.A.">
        <title>A Catalog of Tens of Thousands of Viruses from Human Metagenomes Reveals Hidden Associations with Chronic Diseases.</title>
        <authorList>
            <person name="Tisza M.J."/>
            <person name="Buck C.B."/>
        </authorList>
    </citation>
    <scope>NUCLEOTIDE SEQUENCE</scope>
    <source>
        <strain evidence="2">Cti9m5</strain>
    </source>
</reference>
<dbReference type="Pfam" id="PF05954">
    <property type="entry name" value="Phage_GPD"/>
    <property type="match status" value="1"/>
</dbReference>
<dbReference type="SUPFAM" id="SSF69279">
    <property type="entry name" value="Phage tail proteins"/>
    <property type="match status" value="1"/>
</dbReference>